<reference evidence="4 5" key="1">
    <citation type="submission" date="2022-10" db="EMBL/GenBank/DDBJ databases">
        <title>Ruegeria sp. nov., isolated from ocean surface sediments.</title>
        <authorList>
            <person name="He W."/>
            <person name="Xue H.-P."/>
            <person name="Zhang D.-F."/>
        </authorList>
    </citation>
    <scope>NUCLEOTIDE SEQUENCE [LARGE SCALE GENOMIC DNA]</scope>
    <source>
        <strain evidence="4 5">XHP0148</strain>
    </source>
</reference>
<dbReference type="Proteomes" id="UP001320899">
    <property type="component" value="Unassembled WGS sequence"/>
</dbReference>
<dbReference type="EMBL" id="JAOWLB010000010">
    <property type="protein sequence ID" value="MCV2889533.1"/>
    <property type="molecule type" value="Genomic_DNA"/>
</dbReference>
<dbReference type="Gene3D" id="2.150.10.10">
    <property type="entry name" value="Serralysin-like metalloprotease, C-terminal"/>
    <property type="match status" value="2"/>
</dbReference>
<dbReference type="PANTHER" id="PTHR38340:SF1">
    <property type="entry name" value="S-LAYER PROTEIN"/>
    <property type="match status" value="1"/>
</dbReference>
<dbReference type="InterPro" id="IPR018511">
    <property type="entry name" value="Hemolysin-typ_Ca-bd_CS"/>
</dbReference>
<evidence type="ECO:0000313" key="5">
    <source>
        <dbReference type="Proteomes" id="UP001320899"/>
    </source>
</evidence>
<sequence length="241" mass="24364">MLGINLGTILHVESGTIVSVAVTHSGVEPPTLVLSAFEQIFSDGRWASFDPNDGSFIIEGATAEIDLYEDISATGAVETVLTKGDVSLSFAGDMAGFDAVRLSFSDGSVLRVADAGGERIDILYNTRLSAGDDAGSVGPGRADNRLIGLGGDDSLFGGHGDDRISGGAGNDRLSGRDGDDRLDGGAGPDLLDGGRGDDQLSGGAGSDHLSGGRGDDTLAGGAGHDMLRGGGCLCVWLGQRP</sequence>
<dbReference type="PROSITE" id="PS00330">
    <property type="entry name" value="HEMOLYSIN_CALCIUM"/>
    <property type="match status" value="4"/>
</dbReference>
<dbReference type="InterPro" id="IPR001343">
    <property type="entry name" value="Hemolysn_Ca-bd"/>
</dbReference>
<protein>
    <recommendedName>
        <fullName evidence="6">Hemolysin, chromosomal</fullName>
    </recommendedName>
</protein>
<keyword evidence="2" id="KW-0964">Secreted</keyword>
<accession>A0ABT3ALI4</accession>
<proteinExistence type="predicted"/>
<dbReference type="PANTHER" id="PTHR38340">
    <property type="entry name" value="S-LAYER PROTEIN"/>
    <property type="match status" value="1"/>
</dbReference>
<dbReference type="PRINTS" id="PR00313">
    <property type="entry name" value="CABNDNGRPT"/>
</dbReference>
<feature type="compositionally biased region" description="Basic and acidic residues" evidence="3">
    <location>
        <begin position="173"/>
        <end position="183"/>
    </location>
</feature>
<evidence type="ECO:0008006" key="6">
    <source>
        <dbReference type="Google" id="ProtNLM"/>
    </source>
</evidence>
<organism evidence="4 5">
    <name type="scientific">Ruegeria aquimaris</name>
    <dbReference type="NCBI Taxonomy" id="2984333"/>
    <lineage>
        <taxon>Bacteria</taxon>
        <taxon>Pseudomonadati</taxon>
        <taxon>Pseudomonadota</taxon>
        <taxon>Alphaproteobacteria</taxon>
        <taxon>Rhodobacterales</taxon>
        <taxon>Roseobacteraceae</taxon>
        <taxon>Ruegeria</taxon>
    </lineage>
</organism>
<feature type="region of interest" description="Disordered" evidence="3">
    <location>
        <begin position="160"/>
        <end position="221"/>
    </location>
</feature>
<dbReference type="RefSeq" id="WP_263829274.1">
    <property type="nucleotide sequence ID" value="NZ_JAOWLB010000010.1"/>
</dbReference>
<evidence type="ECO:0000313" key="4">
    <source>
        <dbReference type="EMBL" id="MCV2889533.1"/>
    </source>
</evidence>
<comment type="subcellular location">
    <subcellularLocation>
        <location evidence="1">Secreted</location>
    </subcellularLocation>
</comment>
<comment type="caution">
    <text evidence="4">The sequence shown here is derived from an EMBL/GenBank/DDBJ whole genome shotgun (WGS) entry which is preliminary data.</text>
</comment>
<dbReference type="SUPFAM" id="SSF51120">
    <property type="entry name" value="beta-Roll"/>
    <property type="match status" value="2"/>
</dbReference>
<name>A0ABT3ALI4_9RHOB</name>
<evidence type="ECO:0000256" key="1">
    <source>
        <dbReference type="ARBA" id="ARBA00004613"/>
    </source>
</evidence>
<evidence type="ECO:0000256" key="2">
    <source>
        <dbReference type="ARBA" id="ARBA00022525"/>
    </source>
</evidence>
<dbReference type="InterPro" id="IPR011049">
    <property type="entry name" value="Serralysin-like_metalloprot_C"/>
</dbReference>
<dbReference type="Pfam" id="PF00353">
    <property type="entry name" value="HemolysinCabind"/>
    <property type="match status" value="2"/>
</dbReference>
<evidence type="ECO:0000256" key="3">
    <source>
        <dbReference type="SAM" id="MobiDB-lite"/>
    </source>
</evidence>
<dbReference type="InterPro" id="IPR050557">
    <property type="entry name" value="RTX_toxin/Mannuronan_C5-epim"/>
</dbReference>
<gene>
    <name evidence="4" type="ORF">OE747_14395</name>
</gene>
<keyword evidence="5" id="KW-1185">Reference proteome</keyword>